<reference evidence="2 3" key="1">
    <citation type="submission" date="2020-08" db="EMBL/GenBank/DDBJ databases">
        <title>Genome sequence of Sphingomonas daechungensis KACC 18115T.</title>
        <authorList>
            <person name="Hyun D.-W."/>
            <person name="Bae J.-W."/>
        </authorList>
    </citation>
    <scope>NUCLEOTIDE SEQUENCE [LARGE SCALE GENOMIC DNA]</scope>
    <source>
        <strain evidence="2 3">KACC 18115</strain>
    </source>
</reference>
<feature type="signal peptide" evidence="1">
    <location>
        <begin position="1"/>
        <end position="25"/>
    </location>
</feature>
<gene>
    <name evidence="2" type="ORF">H9L15_13395</name>
</gene>
<evidence type="ECO:0000313" key="3">
    <source>
        <dbReference type="Proteomes" id="UP000516134"/>
    </source>
</evidence>
<evidence type="ECO:0000256" key="1">
    <source>
        <dbReference type="SAM" id="SignalP"/>
    </source>
</evidence>
<dbReference type="EMBL" id="CP060780">
    <property type="protein sequence ID" value="QNP42975.1"/>
    <property type="molecule type" value="Genomic_DNA"/>
</dbReference>
<evidence type="ECO:0000313" key="2">
    <source>
        <dbReference type="EMBL" id="QNP42975.1"/>
    </source>
</evidence>
<organism evidence="2 3">
    <name type="scientific">Sphingomonas daechungensis</name>
    <dbReference type="NCBI Taxonomy" id="1176646"/>
    <lineage>
        <taxon>Bacteria</taxon>
        <taxon>Pseudomonadati</taxon>
        <taxon>Pseudomonadota</taxon>
        <taxon>Alphaproteobacteria</taxon>
        <taxon>Sphingomonadales</taxon>
        <taxon>Sphingomonadaceae</taxon>
        <taxon>Sphingomonas</taxon>
    </lineage>
</organism>
<accession>A0ABX6T1X0</accession>
<feature type="chain" id="PRO_5046798057" evidence="1">
    <location>
        <begin position="26"/>
        <end position="92"/>
    </location>
</feature>
<dbReference type="RefSeq" id="WP_187714406.1">
    <property type="nucleotide sequence ID" value="NZ_CP060780.1"/>
</dbReference>
<keyword evidence="3" id="KW-1185">Reference proteome</keyword>
<protein>
    <submittedName>
        <fullName evidence="2">Uncharacterized protein</fullName>
    </submittedName>
</protein>
<proteinExistence type="predicted"/>
<name>A0ABX6T1X0_9SPHN</name>
<keyword evidence="1" id="KW-0732">Signal</keyword>
<sequence>MRAVRTISTFLIPALMLSAASPALAQGRAGTLISAEPIVETPGGMQAWKVRYWTLLGDGRPVQATGSSLRRARPFQHSRETCWPGPTGPGAW</sequence>
<dbReference type="Proteomes" id="UP000516134">
    <property type="component" value="Chromosome"/>
</dbReference>